<protein>
    <submittedName>
        <fullName evidence="2">Uncharacterized protein</fullName>
    </submittedName>
</protein>
<sequence length="600" mass="68127">MEANMQAMEELVELEPSDAADKAIFSRIVKLANKRLPEGWKQWKVFSFNRESLLGKDYDPHVLNKIRFALPTVEMVQAFNPEATHVSEKGYREMKLSMLKWPFCIGLIISPSSLASCVRGSTAQNELVVAAVSNLKHLMDGDNLSLNTRGSRSKDRSQSRVSEVSDRGRIDKLEKSTEELKHMFQSFMEAFNNHSERATPDTEIDRLDASSIHDQSDGSEEVYNSKDLPPLLDLELEEEVEDDLPVDFAPQTREQEPSIPPAKPHIKSQGIDCLRLGKTFFNRVRYADVQKKLQASPVFCALNNQLLPRVSNNASFDQLSKTDLTLGTILHGLLMQRDSFAEAMKKLVGKHPSIKRDVQELLVGPESQFRQNSDDVLQYVSGRRSEVIDQRRKFFFQKNSQMNFLLEDMASKRNREPLSFKLVGMTEEDLYNEIDNLDKSDSEYVNLPSDKGSDNDSDFEDPDQELDILPPSDEIVITAGPKPHAKLNGPQRKGSACKGLNYEGKIHKVWTSIIRISPVQGQRFLLRFTHRARGRIWQQGSGGNEADKMIFVFLTLPLLLQAPFKGKGADRWKPCKVELQKEGINNEYFDLLGETDKIRP</sequence>
<dbReference type="EMBL" id="OV121139">
    <property type="protein sequence ID" value="CAH0562921.1"/>
    <property type="molecule type" value="Genomic_DNA"/>
</dbReference>
<proteinExistence type="predicted"/>
<feature type="region of interest" description="Disordered" evidence="1">
    <location>
        <begin position="143"/>
        <end position="172"/>
    </location>
</feature>
<keyword evidence="3" id="KW-1185">Reference proteome</keyword>
<feature type="compositionally biased region" description="Basic and acidic residues" evidence="1">
    <location>
        <begin position="152"/>
        <end position="172"/>
    </location>
</feature>
<evidence type="ECO:0000313" key="3">
    <source>
        <dbReference type="Proteomes" id="UP001154078"/>
    </source>
</evidence>
<reference evidence="2" key="1">
    <citation type="submission" date="2021-12" db="EMBL/GenBank/DDBJ databases">
        <authorList>
            <person name="King R."/>
        </authorList>
    </citation>
    <scope>NUCLEOTIDE SEQUENCE</scope>
</reference>
<dbReference type="OrthoDB" id="6778549at2759"/>
<accession>A0A9P0BGA3</accession>
<name>A0A9P0BGA3_BRAAE</name>
<evidence type="ECO:0000256" key="1">
    <source>
        <dbReference type="SAM" id="MobiDB-lite"/>
    </source>
</evidence>
<organism evidence="2 3">
    <name type="scientific">Brassicogethes aeneus</name>
    <name type="common">Rape pollen beetle</name>
    <name type="synonym">Meligethes aeneus</name>
    <dbReference type="NCBI Taxonomy" id="1431903"/>
    <lineage>
        <taxon>Eukaryota</taxon>
        <taxon>Metazoa</taxon>
        <taxon>Ecdysozoa</taxon>
        <taxon>Arthropoda</taxon>
        <taxon>Hexapoda</taxon>
        <taxon>Insecta</taxon>
        <taxon>Pterygota</taxon>
        <taxon>Neoptera</taxon>
        <taxon>Endopterygota</taxon>
        <taxon>Coleoptera</taxon>
        <taxon>Polyphaga</taxon>
        <taxon>Cucujiformia</taxon>
        <taxon>Nitidulidae</taxon>
        <taxon>Meligethinae</taxon>
        <taxon>Brassicogethes</taxon>
    </lineage>
</organism>
<dbReference type="Proteomes" id="UP001154078">
    <property type="component" value="Chromosome 8"/>
</dbReference>
<dbReference type="AlphaFoldDB" id="A0A9P0BGA3"/>
<feature type="region of interest" description="Disordered" evidence="1">
    <location>
        <begin position="441"/>
        <end position="463"/>
    </location>
</feature>
<gene>
    <name evidence="2" type="ORF">MELIAE_LOCUS11934</name>
</gene>
<evidence type="ECO:0000313" key="2">
    <source>
        <dbReference type="EMBL" id="CAH0562921.1"/>
    </source>
</evidence>